<keyword evidence="3" id="KW-1185">Reference proteome</keyword>
<name>A0A085LXZ8_9BILA</name>
<sequence length="111" mass="12271">MEDVQHVRMKSRQQKSTDKATVPFSERSFQQNVIAAVGSTTPKHADLLMNVAGTVNVWATQRGFVGRSAQSAEQMEGIVEAEKGPQTVFSRMLLQSSEKHFVPGHAQTCIR</sequence>
<dbReference type="Proteomes" id="UP000030764">
    <property type="component" value="Unassembled WGS sequence"/>
</dbReference>
<reference evidence="2 3" key="1">
    <citation type="journal article" date="2014" name="Nat. Genet.">
        <title>Genome and transcriptome of the porcine whipworm Trichuris suis.</title>
        <authorList>
            <person name="Jex A.R."/>
            <person name="Nejsum P."/>
            <person name="Schwarz E.M."/>
            <person name="Hu L."/>
            <person name="Young N.D."/>
            <person name="Hall R.S."/>
            <person name="Korhonen P.K."/>
            <person name="Liao S."/>
            <person name="Thamsborg S."/>
            <person name="Xia J."/>
            <person name="Xu P."/>
            <person name="Wang S."/>
            <person name="Scheerlinck J.P."/>
            <person name="Hofmann A."/>
            <person name="Sternberg P.W."/>
            <person name="Wang J."/>
            <person name="Gasser R.B."/>
        </authorList>
    </citation>
    <scope>NUCLEOTIDE SEQUENCE [LARGE SCALE GENOMIC DNA]</scope>
    <source>
        <strain evidence="2">DCEP-RM93M</strain>
    </source>
</reference>
<gene>
    <name evidence="2" type="ORF">M513_09311</name>
</gene>
<feature type="region of interest" description="Disordered" evidence="1">
    <location>
        <begin position="1"/>
        <end position="24"/>
    </location>
</feature>
<protein>
    <submittedName>
        <fullName evidence="2">Uncharacterized protein</fullName>
    </submittedName>
</protein>
<accession>A0A085LXZ8</accession>
<dbReference type="EMBL" id="KL363263">
    <property type="protein sequence ID" value="KFD49844.1"/>
    <property type="molecule type" value="Genomic_DNA"/>
</dbReference>
<proteinExistence type="predicted"/>
<evidence type="ECO:0000256" key="1">
    <source>
        <dbReference type="SAM" id="MobiDB-lite"/>
    </source>
</evidence>
<evidence type="ECO:0000313" key="2">
    <source>
        <dbReference type="EMBL" id="KFD49844.1"/>
    </source>
</evidence>
<dbReference type="AlphaFoldDB" id="A0A085LXZ8"/>
<evidence type="ECO:0000313" key="3">
    <source>
        <dbReference type="Proteomes" id="UP000030764"/>
    </source>
</evidence>
<organism evidence="2 3">
    <name type="scientific">Trichuris suis</name>
    <name type="common">pig whipworm</name>
    <dbReference type="NCBI Taxonomy" id="68888"/>
    <lineage>
        <taxon>Eukaryota</taxon>
        <taxon>Metazoa</taxon>
        <taxon>Ecdysozoa</taxon>
        <taxon>Nematoda</taxon>
        <taxon>Enoplea</taxon>
        <taxon>Dorylaimia</taxon>
        <taxon>Trichinellida</taxon>
        <taxon>Trichuridae</taxon>
        <taxon>Trichuris</taxon>
    </lineage>
</organism>